<keyword evidence="2" id="KW-1133">Transmembrane helix</keyword>
<feature type="transmembrane region" description="Helical" evidence="2">
    <location>
        <begin position="542"/>
        <end position="561"/>
    </location>
</feature>
<dbReference type="EMBL" id="BSEN01000006">
    <property type="protein sequence ID" value="GLJ75976.1"/>
    <property type="molecule type" value="Genomic_DNA"/>
</dbReference>
<dbReference type="Proteomes" id="UP001142372">
    <property type="component" value="Unassembled WGS sequence"/>
</dbReference>
<dbReference type="RefSeq" id="WP_271176652.1">
    <property type="nucleotide sequence ID" value="NZ_BAAAJO010000005.1"/>
</dbReference>
<proteinExistence type="predicted"/>
<feature type="region of interest" description="Disordered" evidence="1">
    <location>
        <begin position="1"/>
        <end position="24"/>
    </location>
</feature>
<keyword evidence="2" id="KW-0812">Transmembrane</keyword>
<feature type="transmembrane region" description="Helical" evidence="2">
    <location>
        <begin position="467"/>
        <end position="491"/>
    </location>
</feature>
<name>A0A9W6LZK2_9MICO</name>
<evidence type="ECO:0000313" key="3">
    <source>
        <dbReference type="EMBL" id="GLJ75976.1"/>
    </source>
</evidence>
<feature type="transmembrane region" description="Helical" evidence="2">
    <location>
        <begin position="145"/>
        <end position="173"/>
    </location>
</feature>
<feature type="transmembrane region" description="Helical" evidence="2">
    <location>
        <begin position="46"/>
        <end position="64"/>
    </location>
</feature>
<feature type="transmembrane region" description="Helical" evidence="2">
    <location>
        <begin position="328"/>
        <end position="349"/>
    </location>
</feature>
<gene>
    <name evidence="3" type="ORF">GCM10017584_15500</name>
</gene>
<evidence type="ECO:0000256" key="2">
    <source>
        <dbReference type="SAM" id="Phobius"/>
    </source>
</evidence>
<keyword evidence="2" id="KW-0472">Membrane</keyword>
<dbReference type="AlphaFoldDB" id="A0A9W6LZK2"/>
<feature type="compositionally biased region" description="Polar residues" evidence="1">
    <location>
        <begin position="1"/>
        <end position="18"/>
    </location>
</feature>
<keyword evidence="4" id="KW-1185">Reference proteome</keyword>
<comment type="caution">
    <text evidence="3">The sequence shown here is derived from an EMBL/GenBank/DDBJ whole genome shotgun (WGS) entry which is preliminary data.</text>
</comment>
<reference evidence="3" key="1">
    <citation type="journal article" date="2014" name="Int. J. Syst. Evol. Microbiol.">
        <title>Complete genome sequence of Corynebacterium casei LMG S-19264T (=DSM 44701T), isolated from a smear-ripened cheese.</title>
        <authorList>
            <consortium name="US DOE Joint Genome Institute (JGI-PGF)"/>
            <person name="Walter F."/>
            <person name="Albersmeier A."/>
            <person name="Kalinowski J."/>
            <person name="Ruckert C."/>
        </authorList>
    </citation>
    <scope>NUCLEOTIDE SEQUENCE</scope>
    <source>
        <strain evidence="3">VKM Ac-1401</strain>
    </source>
</reference>
<feature type="transmembrane region" description="Helical" evidence="2">
    <location>
        <begin position="498"/>
        <end position="518"/>
    </location>
</feature>
<reference evidence="3" key="2">
    <citation type="submission" date="2023-01" db="EMBL/GenBank/DDBJ databases">
        <authorList>
            <person name="Sun Q."/>
            <person name="Evtushenko L."/>
        </authorList>
    </citation>
    <scope>NUCLEOTIDE SEQUENCE</scope>
    <source>
        <strain evidence="3">VKM Ac-1401</strain>
    </source>
</reference>
<feature type="transmembrane region" description="Helical" evidence="2">
    <location>
        <begin position="99"/>
        <end position="124"/>
    </location>
</feature>
<feature type="transmembrane region" description="Helical" evidence="2">
    <location>
        <begin position="426"/>
        <end position="447"/>
    </location>
</feature>
<protein>
    <submittedName>
        <fullName evidence="3">Exporter of polyketide antibiotics</fullName>
    </submittedName>
</protein>
<feature type="transmembrane region" description="Helical" evidence="2">
    <location>
        <begin position="213"/>
        <end position="231"/>
    </location>
</feature>
<evidence type="ECO:0000256" key="1">
    <source>
        <dbReference type="SAM" id="MobiDB-lite"/>
    </source>
</evidence>
<feature type="transmembrane region" description="Helical" evidence="2">
    <location>
        <begin position="272"/>
        <end position="289"/>
    </location>
</feature>
<accession>A0A9W6LZK2</accession>
<organism evidence="3 4">
    <name type="scientific">Leifsonia poae</name>
    <dbReference type="NCBI Taxonomy" id="110933"/>
    <lineage>
        <taxon>Bacteria</taxon>
        <taxon>Bacillati</taxon>
        <taxon>Actinomycetota</taxon>
        <taxon>Actinomycetes</taxon>
        <taxon>Micrococcales</taxon>
        <taxon>Microbacteriaceae</taxon>
        <taxon>Leifsonia</taxon>
    </lineage>
</organism>
<evidence type="ECO:0000313" key="4">
    <source>
        <dbReference type="Proteomes" id="UP001142372"/>
    </source>
</evidence>
<feature type="transmembrane region" description="Helical" evidence="2">
    <location>
        <begin position="380"/>
        <end position="402"/>
    </location>
</feature>
<sequence length="569" mass="58792">MSTATSAPTAEPLSSRSANAPARRQSHVHTLGVLLRQRIRRDRWQLLVWIVVIALLAMFSAASIQNTYGDPAGRAELVKLAIANPAILMLRGLPQGTGLASVTFFEIYTFLALLAGLMSTFLAVRHSRAEEESGRAELVASTPAARILPTVATLIHGVLANVVLAVLTGLAFAASGLPLDGSLTAGAAVGGAGIAFLAVGLLLAQLMMTSRGANGFAAGIVVLAYILRGIGDATGTVTGDGTHMISTWPSWLTPIGWGEQSAAYTANDWRPLLLDLGLAAVLMAVVFWLQSVRDSGAGLIPERAGRRDARAMLSGPVGLAWRLQWPTILGWVIGGLFTGLLAGALGSVVSSSIANDPSLASIRKAIGAIGPGGSGPLTQIFISAIFSIVGVIAATCATQVVIRMRQEEASGSAEILMSTPLSRVRWLLSFITVGVVAIVLVLLAAAVASGLSAVSAGEDGSVMNASFAAAAAQLPVSLVYLGVLSLVFTLLPSWTIGLSWTLLGLGAFVGIFGGLIGLSKEVHDLSPFSHTPVVVGTPDWTGGYWMFGIAIVAAVLAAVLVRRRDFAIG</sequence>
<feature type="transmembrane region" description="Helical" evidence="2">
    <location>
        <begin position="185"/>
        <end position="206"/>
    </location>
</feature>